<keyword evidence="1" id="KW-1133">Transmembrane helix</keyword>
<feature type="transmembrane region" description="Helical" evidence="1">
    <location>
        <begin position="43"/>
        <end position="63"/>
    </location>
</feature>
<dbReference type="EMBL" id="WUMV01000001">
    <property type="protein sequence ID" value="MXN63782.1"/>
    <property type="molecule type" value="Genomic_DNA"/>
</dbReference>
<keyword evidence="1" id="KW-0472">Membrane</keyword>
<feature type="transmembrane region" description="Helical" evidence="1">
    <location>
        <begin position="166"/>
        <end position="184"/>
    </location>
</feature>
<proteinExistence type="predicted"/>
<sequence length="329" mass="34469">MFKPLVQGLRWLGHRGTPAVAVSAFLGMALPPLSSLVRPFVEEAIFCLLVLAFLRVAPIDVLARLRRPKLVLLAVVWMMLAVPLGSGFAVKGMGLLETMPAIGVALFLVTAAPPIMSAPAFVSLLGLNGGLSLALLIVAMLATPVTAPFIGEIILGDALPIDPLSLGLRLVGLLIATAGLAWIIRRIAGPDRIVSWKSEIDGLSVVLLFFFAVAVMDGVADSFLARPLLTIGVVVTAFAIALSQMGVTLLMFRASASEDAFVLAHAVGNRNMGLIVAALGGSVPDLAWLFFGLGQLPIYLLPLFLRPVARRIARQSAASLAAGARSSGQ</sequence>
<feature type="transmembrane region" description="Helical" evidence="1">
    <location>
        <begin position="286"/>
        <end position="305"/>
    </location>
</feature>
<feature type="transmembrane region" description="Helical" evidence="1">
    <location>
        <begin position="261"/>
        <end position="280"/>
    </location>
</feature>
<keyword evidence="3" id="KW-1185">Reference proteome</keyword>
<name>A0A7X3S697_9HYPH</name>
<evidence type="ECO:0000313" key="3">
    <source>
        <dbReference type="Proteomes" id="UP000433101"/>
    </source>
</evidence>
<accession>A0A7X3S697</accession>
<protein>
    <submittedName>
        <fullName evidence="2">Sodium:proton symporter</fullName>
    </submittedName>
</protein>
<evidence type="ECO:0000256" key="1">
    <source>
        <dbReference type="SAM" id="Phobius"/>
    </source>
</evidence>
<dbReference type="RefSeq" id="WP_160774013.1">
    <property type="nucleotide sequence ID" value="NZ_WUMV01000001.1"/>
</dbReference>
<comment type="caution">
    <text evidence="2">The sequence shown here is derived from an EMBL/GenBank/DDBJ whole genome shotgun (WGS) entry which is preliminary data.</text>
</comment>
<feature type="transmembrane region" description="Helical" evidence="1">
    <location>
        <begin position="70"/>
        <end position="90"/>
    </location>
</feature>
<dbReference type="Gene3D" id="1.20.1530.20">
    <property type="match status" value="1"/>
</dbReference>
<dbReference type="Proteomes" id="UP000433101">
    <property type="component" value="Unassembled WGS sequence"/>
</dbReference>
<feature type="transmembrane region" description="Helical" evidence="1">
    <location>
        <begin position="205"/>
        <end position="225"/>
    </location>
</feature>
<organism evidence="2 3">
    <name type="scientific">Stappia sediminis</name>
    <dbReference type="NCBI Taxonomy" id="2692190"/>
    <lineage>
        <taxon>Bacteria</taxon>
        <taxon>Pseudomonadati</taxon>
        <taxon>Pseudomonadota</taxon>
        <taxon>Alphaproteobacteria</taxon>
        <taxon>Hyphomicrobiales</taxon>
        <taxon>Stappiaceae</taxon>
        <taxon>Stappia</taxon>
    </lineage>
</organism>
<reference evidence="2 3" key="1">
    <citation type="submission" date="2019-12" db="EMBL/GenBank/DDBJ databases">
        <authorList>
            <person name="Li M."/>
        </authorList>
    </citation>
    <scope>NUCLEOTIDE SEQUENCE [LARGE SCALE GENOMIC DNA]</scope>
    <source>
        <strain evidence="2 3">GBMRC 2046</strain>
    </source>
</reference>
<dbReference type="AlphaFoldDB" id="A0A7X3S697"/>
<evidence type="ECO:0000313" key="2">
    <source>
        <dbReference type="EMBL" id="MXN63782.1"/>
    </source>
</evidence>
<feature type="transmembrane region" description="Helical" evidence="1">
    <location>
        <begin position="231"/>
        <end position="252"/>
    </location>
</feature>
<feature type="transmembrane region" description="Helical" evidence="1">
    <location>
        <begin position="102"/>
        <end position="126"/>
    </location>
</feature>
<keyword evidence="1" id="KW-0812">Transmembrane</keyword>
<dbReference type="InterPro" id="IPR038770">
    <property type="entry name" value="Na+/solute_symporter_sf"/>
</dbReference>
<feature type="transmembrane region" description="Helical" evidence="1">
    <location>
        <begin position="133"/>
        <end position="154"/>
    </location>
</feature>
<gene>
    <name evidence="2" type="ORF">GR183_02595</name>
</gene>